<dbReference type="InterPro" id="IPR055170">
    <property type="entry name" value="GFO_IDH_MocA-like_dom"/>
</dbReference>
<organism evidence="4 5">
    <name type="scientific">Paenibacillus cellulosilyticus</name>
    <dbReference type="NCBI Taxonomy" id="375489"/>
    <lineage>
        <taxon>Bacteria</taxon>
        <taxon>Bacillati</taxon>
        <taxon>Bacillota</taxon>
        <taxon>Bacilli</taxon>
        <taxon>Bacillales</taxon>
        <taxon>Paenibacillaceae</taxon>
        <taxon>Paenibacillus</taxon>
    </lineage>
</organism>
<dbReference type="GO" id="GO:0000166">
    <property type="term" value="F:nucleotide binding"/>
    <property type="evidence" value="ECO:0007669"/>
    <property type="project" value="InterPro"/>
</dbReference>
<dbReference type="Pfam" id="PF22725">
    <property type="entry name" value="GFO_IDH_MocA_C3"/>
    <property type="match status" value="1"/>
</dbReference>
<accession>A0A2V2YL62</accession>
<dbReference type="SUPFAM" id="SSF55347">
    <property type="entry name" value="Glyceraldehyde-3-phosphate dehydrogenase-like, C-terminal domain"/>
    <property type="match status" value="1"/>
</dbReference>
<evidence type="ECO:0000256" key="1">
    <source>
        <dbReference type="ARBA" id="ARBA00023002"/>
    </source>
</evidence>
<gene>
    <name evidence="4" type="ORF">DFQ01_1477</name>
</gene>
<proteinExistence type="predicted"/>
<dbReference type="InterPro" id="IPR036291">
    <property type="entry name" value="NAD(P)-bd_dom_sf"/>
</dbReference>
<dbReference type="InterPro" id="IPR000683">
    <property type="entry name" value="Gfo/Idh/MocA-like_OxRdtase_N"/>
</dbReference>
<dbReference type="GO" id="GO:0016491">
    <property type="term" value="F:oxidoreductase activity"/>
    <property type="evidence" value="ECO:0007669"/>
    <property type="project" value="UniProtKB-KW"/>
</dbReference>
<dbReference type="Gene3D" id="3.40.50.720">
    <property type="entry name" value="NAD(P)-binding Rossmann-like Domain"/>
    <property type="match status" value="1"/>
</dbReference>
<dbReference type="EMBL" id="QGTQ01000047">
    <property type="protein sequence ID" value="PWV89356.1"/>
    <property type="molecule type" value="Genomic_DNA"/>
</dbReference>
<dbReference type="PANTHER" id="PTHR43818:SF11">
    <property type="entry name" value="BCDNA.GH03377"/>
    <property type="match status" value="1"/>
</dbReference>
<name>A0A2V2YL62_9BACL</name>
<keyword evidence="1" id="KW-0560">Oxidoreductase</keyword>
<evidence type="ECO:0000313" key="4">
    <source>
        <dbReference type="EMBL" id="PWV89356.1"/>
    </source>
</evidence>
<dbReference type="SUPFAM" id="SSF51735">
    <property type="entry name" value="NAD(P)-binding Rossmann-fold domains"/>
    <property type="match status" value="1"/>
</dbReference>
<dbReference type="Gene3D" id="3.30.360.10">
    <property type="entry name" value="Dihydrodipicolinate Reductase, domain 2"/>
    <property type="match status" value="1"/>
</dbReference>
<reference evidence="4 5" key="1">
    <citation type="submission" date="2018-05" db="EMBL/GenBank/DDBJ databases">
        <title>Genomic Encyclopedia of Type Strains, Phase III (KMG-III): the genomes of soil and plant-associated and newly described type strains.</title>
        <authorList>
            <person name="Whitman W."/>
        </authorList>
    </citation>
    <scope>NUCLEOTIDE SEQUENCE [LARGE SCALE GENOMIC DNA]</scope>
    <source>
        <strain evidence="4 5">CECT 5696</strain>
    </source>
</reference>
<feature type="domain" description="Gfo/Idh/MocA-like oxidoreductase N-terminal" evidence="2">
    <location>
        <begin position="20"/>
        <end position="146"/>
    </location>
</feature>
<sequence length="402" mass="44800">MGCGHNYSNRGDKSMALDQVRVGMVGYKFMGKAHSNAYRAAPMFFPNITRPVMQAICGRDPQGVEQARGQFGWQSVETDWRELVKRDDIDLVDINAPSDAHKEIALAAAAAGKHLFCEKPLALTLADSREMLEAAEKAGVKHMVGFNYRFAPAVQLAKKLIEEGRLGQIYHFRAWFLQDWIIDPSFPLVWRLQKEIAGSGSHGDLGAHLIDMARFLVGEFSEVIGMSETFIKQRPMPSAMTGLSAKGDANAPLGDVTVDDATLFMTRFANGALGSFEATRFAAGHRCTNSFEINGSKGSVKFDFERLNELQVYFTDDAPDVQGFRRVLATDAAHAYMDAWWPAGHTIGYEHTFTHEVVELMQALSEDRQPVPNFVDGVKCQEVLEAVDRSIEQRRWVSIEEM</sequence>
<dbReference type="Proteomes" id="UP000246635">
    <property type="component" value="Unassembled WGS sequence"/>
</dbReference>
<dbReference type="Pfam" id="PF01408">
    <property type="entry name" value="GFO_IDH_MocA"/>
    <property type="match status" value="1"/>
</dbReference>
<evidence type="ECO:0000313" key="5">
    <source>
        <dbReference type="Proteomes" id="UP000246635"/>
    </source>
</evidence>
<comment type="caution">
    <text evidence="4">The sequence shown here is derived from an EMBL/GenBank/DDBJ whole genome shotgun (WGS) entry which is preliminary data.</text>
</comment>
<dbReference type="PANTHER" id="PTHR43818">
    <property type="entry name" value="BCDNA.GH03377"/>
    <property type="match status" value="1"/>
</dbReference>
<dbReference type="AlphaFoldDB" id="A0A2V2YL62"/>
<protein>
    <submittedName>
        <fullName evidence="4">Putative dehydrogenase</fullName>
    </submittedName>
</protein>
<feature type="domain" description="GFO/IDH/MocA-like oxidoreductase" evidence="3">
    <location>
        <begin position="154"/>
        <end position="300"/>
    </location>
</feature>
<evidence type="ECO:0000259" key="2">
    <source>
        <dbReference type="Pfam" id="PF01408"/>
    </source>
</evidence>
<dbReference type="InterPro" id="IPR050463">
    <property type="entry name" value="Gfo/Idh/MocA_oxidrdct_glycsds"/>
</dbReference>
<evidence type="ECO:0000259" key="3">
    <source>
        <dbReference type="Pfam" id="PF22725"/>
    </source>
</evidence>
<keyword evidence="5" id="KW-1185">Reference proteome</keyword>